<feature type="domain" description="Solute-binding protein family 3/N-terminal" evidence="6">
    <location>
        <begin position="41"/>
        <end position="265"/>
    </location>
</feature>
<gene>
    <name evidence="8" type="ORF">SAMN05660337_2274</name>
</gene>
<feature type="signal peptide" evidence="5">
    <location>
        <begin position="1"/>
        <end position="22"/>
    </location>
</feature>
<protein>
    <submittedName>
        <fullName evidence="8">Polar amino acid transport system substrate-binding protein</fullName>
    </submittedName>
</protein>
<dbReference type="InterPro" id="IPR018313">
    <property type="entry name" value="SBP_3_CS"/>
</dbReference>
<dbReference type="SMART" id="SM00062">
    <property type="entry name" value="PBPb"/>
    <property type="match status" value="1"/>
</dbReference>
<dbReference type="SMART" id="SM00079">
    <property type="entry name" value="PBPe"/>
    <property type="match status" value="1"/>
</dbReference>
<dbReference type="GO" id="GO:0030313">
    <property type="term" value="C:cell envelope"/>
    <property type="evidence" value="ECO:0007669"/>
    <property type="project" value="UniProtKB-SubCell"/>
</dbReference>
<evidence type="ECO:0000256" key="2">
    <source>
        <dbReference type="ARBA" id="ARBA00010333"/>
    </source>
</evidence>
<organism evidence="8 9">
    <name type="scientific">Maridesulfovibrio ferrireducens</name>
    <dbReference type="NCBI Taxonomy" id="246191"/>
    <lineage>
        <taxon>Bacteria</taxon>
        <taxon>Pseudomonadati</taxon>
        <taxon>Thermodesulfobacteriota</taxon>
        <taxon>Desulfovibrionia</taxon>
        <taxon>Desulfovibrionales</taxon>
        <taxon>Desulfovibrionaceae</taxon>
        <taxon>Maridesulfovibrio</taxon>
    </lineage>
</organism>
<evidence type="ECO:0000256" key="4">
    <source>
        <dbReference type="RuleBase" id="RU003744"/>
    </source>
</evidence>
<evidence type="ECO:0000256" key="1">
    <source>
        <dbReference type="ARBA" id="ARBA00004196"/>
    </source>
</evidence>
<sequence>MKKVCLLLTLVLALGFAFSANASDIDLAKKSTLNSIMKRGELRCGIDSGYMPFEMTDKNGQFIGFEIDLAREMAKAMGVKFVPVNMAFDGIIPALLTDKIDIITAGMTVNSKRNLQINFADPIIIVGQTAIVNKKLEGKIKSYKDLNSPEYTIVSKLGTTGEQAAKRLLPKANYKSFDTETDAALEVLNGKAAAMVYDLPFNAIFMAEQGNGKLFFLEKPFTYEPLGWGIRKGDPDFINFLNNFLRQLKNDGRYDKLYAKWFKSTDWRKKMQ</sequence>
<name>A0A1G9HQQ1_9BACT</name>
<dbReference type="PANTHER" id="PTHR35936:SF38">
    <property type="entry name" value="GLUTAMINE-BINDING PERIPLASMIC PROTEIN"/>
    <property type="match status" value="1"/>
</dbReference>
<dbReference type="InterPro" id="IPR001320">
    <property type="entry name" value="Iontro_rcpt_C"/>
</dbReference>
<keyword evidence="3 5" id="KW-0732">Signal</keyword>
<dbReference type="Pfam" id="PF00497">
    <property type="entry name" value="SBP_bac_3"/>
    <property type="match status" value="1"/>
</dbReference>
<evidence type="ECO:0000256" key="3">
    <source>
        <dbReference type="ARBA" id="ARBA00022729"/>
    </source>
</evidence>
<dbReference type="AlphaFoldDB" id="A0A1G9HQQ1"/>
<feature type="chain" id="PRO_5011632591" evidence="5">
    <location>
        <begin position="23"/>
        <end position="272"/>
    </location>
</feature>
<keyword evidence="9" id="KW-1185">Reference proteome</keyword>
<dbReference type="Proteomes" id="UP000199053">
    <property type="component" value="Unassembled WGS sequence"/>
</dbReference>
<dbReference type="STRING" id="246191.SAMN05660337_2274"/>
<dbReference type="PANTHER" id="PTHR35936">
    <property type="entry name" value="MEMBRANE-BOUND LYTIC MUREIN TRANSGLYCOSYLASE F"/>
    <property type="match status" value="1"/>
</dbReference>
<dbReference type="OrthoDB" id="6192933at2"/>
<dbReference type="EMBL" id="FNGA01000003">
    <property type="protein sequence ID" value="SDL15321.1"/>
    <property type="molecule type" value="Genomic_DNA"/>
</dbReference>
<evidence type="ECO:0000313" key="9">
    <source>
        <dbReference type="Proteomes" id="UP000199053"/>
    </source>
</evidence>
<dbReference type="InterPro" id="IPR001638">
    <property type="entry name" value="Solute-binding_3/MltF_N"/>
</dbReference>
<dbReference type="GO" id="GO:0015276">
    <property type="term" value="F:ligand-gated monoatomic ion channel activity"/>
    <property type="evidence" value="ECO:0007669"/>
    <property type="project" value="InterPro"/>
</dbReference>
<evidence type="ECO:0000259" key="6">
    <source>
        <dbReference type="SMART" id="SM00062"/>
    </source>
</evidence>
<dbReference type="SUPFAM" id="SSF53850">
    <property type="entry name" value="Periplasmic binding protein-like II"/>
    <property type="match status" value="1"/>
</dbReference>
<dbReference type="RefSeq" id="WP_092161148.1">
    <property type="nucleotide sequence ID" value="NZ_FNGA01000003.1"/>
</dbReference>
<comment type="subcellular location">
    <subcellularLocation>
        <location evidence="1">Cell envelope</location>
    </subcellularLocation>
</comment>
<dbReference type="GO" id="GO:0016020">
    <property type="term" value="C:membrane"/>
    <property type="evidence" value="ECO:0007669"/>
    <property type="project" value="InterPro"/>
</dbReference>
<dbReference type="Gene3D" id="3.40.190.10">
    <property type="entry name" value="Periplasmic binding protein-like II"/>
    <property type="match status" value="2"/>
</dbReference>
<evidence type="ECO:0000313" key="8">
    <source>
        <dbReference type="EMBL" id="SDL15321.1"/>
    </source>
</evidence>
<evidence type="ECO:0000259" key="7">
    <source>
        <dbReference type="SMART" id="SM00079"/>
    </source>
</evidence>
<accession>A0A1G9HQQ1</accession>
<dbReference type="CDD" id="cd13629">
    <property type="entry name" value="PBP2_Dsm1740"/>
    <property type="match status" value="1"/>
</dbReference>
<dbReference type="PROSITE" id="PS01039">
    <property type="entry name" value="SBP_BACTERIAL_3"/>
    <property type="match status" value="1"/>
</dbReference>
<comment type="similarity">
    <text evidence="2 4">Belongs to the bacterial solute-binding protein 3 family.</text>
</comment>
<reference evidence="9" key="1">
    <citation type="submission" date="2016-10" db="EMBL/GenBank/DDBJ databases">
        <authorList>
            <person name="Varghese N."/>
            <person name="Submissions S."/>
        </authorList>
    </citation>
    <scope>NUCLEOTIDE SEQUENCE [LARGE SCALE GENOMIC DNA]</scope>
    <source>
        <strain evidence="9">DSM 16995</strain>
    </source>
</reference>
<proteinExistence type="inferred from homology"/>
<feature type="domain" description="Ionotropic glutamate receptor C-terminal" evidence="7">
    <location>
        <begin position="41"/>
        <end position="264"/>
    </location>
</feature>
<evidence type="ECO:0000256" key="5">
    <source>
        <dbReference type="SAM" id="SignalP"/>
    </source>
</evidence>